<dbReference type="Proteomes" id="UP000785679">
    <property type="component" value="Unassembled WGS sequence"/>
</dbReference>
<evidence type="ECO:0000256" key="1">
    <source>
        <dbReference type="SAM" id="SignalP"/>
    </source>
</evidence>
<feature type="chain" id="PRO_5035232882" evidence="1">
    <location>
        <begin position="24"/>
        <end position="110"/>
    </location>
</feature>
<accession>A0A8J8NE77</accession>
<proteinExistence type="predicted"/>
<reference evidence="2" key="1">
    <citation type="submission" date="2019-06" db="EMBL/GenBank/DDBJ databases">
        <authorList>
            <person name="Zheng W."/>
        </authorList>
    </citation>
    <scope>NUCLEOTIDE SEQUENCE</scope>
    <source>
        <strain evidence="2">QDHG01</strain>
    </source>
</reference>
<dbReference type="AlphaFoldDB" id="A0A8J8NE77"/>
<dbReference type="EMBL" id="RRYP01018956">
    <property type="protein sequence ID" value="TNV73403.1"/>
    <property type="molecule type" value="Genomic_DNA"/>
</dbReference>
<keyword evidence="3" id="KW-1185">Reference proteome</keyword>
<evidence type="ECO:0000313" key="3">
    <source>
        <dbReference type="Proteomes" id="UP000785679"/>
    </source>
</evidence>
<keyword evidence="1" id="KW-0732">Signal</keyword>
<sequence>MIFSWWPLGQYSSIAIVFSVGTAACCCCEICDSSATAALIALSLSLEVSAIFKDASITKKRRGQQDMKDYFKSFENQNDSLHMQFKLKLYFYSRYSVTFLIQISLILIHW</sequence>
<evidence type="ECO:0000313" key="2">
    <source>
        <dbReference type="EMBL" id="TNV73403.1"/>
    </source>
</evidence>
<protein>
    <submittedName>
        <fullName evidence="2">Uncharacterized protein</fullName>
    </submittedName>
</protein>
<organism evidence="2 3">
    <name type="scientific">Halteria grandinella</name>
    <dbReference type="NCBI Taxonomy" id="5974"/>
    <lineage>
        <taxon>Eukaryota</taxon>
        <taxon>Sar</taxon>
        <taxon>Alveolata</taxon>
        <taxon>Ciliophora</taxon>
        <taxon>Intramacronucleata</taxon>
        <taxon>Spirotrichea</taxon>
        <taxon>Stichotrichia</taxon>
        <taxon>Sporadotrichida</taxon>
        <taxon>Halteriidae</taxon>
        <taxon>Halteria</taxon>
    </lineage>
</organism>
<comment type="caution">
    <text evidence="2">The sequence shown here is derived from an EMBL/GenBank/DDBJ whole genome shotgun (WGS) entry which is preliminary data.</text>
</comment>
<name>A0A8J8NE77_HALGN</name>
<gene>
    <name evidence="2" type="ORF">FGO68_gene16767</name>
</gene>
<feature type="signal peptide" evidence="1">
    <location>
        <begin position="1"/>
        <end position="23"/>
    </location>
</feature>